<evidence type="ECO:0000256" key="3">
    <source>
        <dbReference type="ARBA" id="ARBA00012479"/>
    </source>
</evidence>
<dbReference type="NCBIfam" id="TIGR02821">
    <property type="entry name" value="fghA_ester_D"/>
    <property type="match status" value="1"/>
</dbReference>
<dbReference type="STRING" id="10195.A0A3M7PK88"/>
<dbReference type="Pfam" id="PF00756">
    <property type="entry name" value="Esterase"/>
    <property type="match status" value="1"/>
</dbReference>
<dbReference type="SUPFAM" id="SSF53474">
    <property type="entry name" value="alpha/beta-Hydrolases"/>
    <property type="match status" value="1"/>
</dbReference>
<dbReference type="GO" id="GO:0005829">
    <property type="term" value="C:cytosol"/>
    <property type="evidence" value="ECO:0007669"/>
    <property type="project" value="TreeGrafter"/>
</dbReference>
<keyword evidence="6 8" id="KW-0378">Hydrolase</keyword>
<feature type="active site" description="Charge relay system" evidence="7">
    <location>
        <position position="231"/>
    </location>
</feature>
<protein>
    <recommendedName>
        <fullName evidence="4 8">S-formylglutathione hydrolase</fullName>
        <ecNumber evidence="3 8">3.1.2.12</ecNumber>
    </recommendedName>
</protein>
<dbReference type="FunFam" id="3.40.50.1820:FF:000002">
    <property type="entry name" value="S-formylglutathione hydrolase"/>
    <property type="match status" value="1"/>
</dbReference>
<dbReference type="GO" id="GO:0018738">
    <property type="term" value="F:S-formylglutathione hydrolase activity"/>
    <property type="evidence" value="ECO:0007669"/>
    <property type="project" value="UniProtKB-EC"/>
</dbReference>
<proteinExistence type="inferred from homology"/>
<sequence>MTDPSVINLVSSNKCFEGFQNIYEHSSDELKCRMKFAAYIPCAESSKTLPVLIWLSGLTCTEQNFVAKSGFQKYAQAHKIIVIAPDTSPRGCKIEGDSEKWDFGEGAGFYVDATESKWAKNYRMYSYINSELHEVIKKNFTDGKEFKVSIFGHSMGGHGAMISFLKNPNKYCSVSAFAPISNPINCDWGKNAFTGYLGSNEEVWKDYDSCCLIKRYNGPDAEILVDQGLDDNFLKQNQLNPQNLIVASQGNERIRINLKNREGYDHSYYFISTFIEEHFEFHAKHLKD</sequence>
<keyword evidence="5 8" id="KW-0719">Serine esterase</keyword>
<evidence type="ECO:0000256" key="7">
    <source>
        <dbReference type="PIRSR" id="PIRSR614186-1"/>
    </source>
</evidence>
<dbReference type="PANTHER" id="PTHR10061:SF0">
    <property type="entry name" value="S-FORMYLGLUTATHIONE HYDROLASE"/>
    <property type="match status" value="1"/>
</dbReference>
<comment type="subcellular location">
    <subcellularLocation>
        <location evidence="8">Cytoplasm</location>
    </subcellularLocation>
</comment>
<keyword evidence="8" id="KW-0963">Cytoplasm</keyword>
<evidence type="ECO:0000256" key="1">
    <source>
        <dbReference type="ARBA" id="ARBA00002608"/>
    </source>
</evidence>
<name>A0A3M7PK88_BRAPC</name>
<dbReference type="EC" id="3.1.2.12" evidence="3 8"/>
<comment type="catalytic activity">
    <reaction evidence="8">
        <text>S-formylglutathione + H2O = formate + glutathione + H(+)</text>
        <dbReference type="Rhea" id="RHEA:14961"/>
        <dbReference type="ChEBI" id="CHEBI:15377"/>
        <dbReference type="ChEBI" id="CHEBI:15378"/>
        <dbReference type="ChEBI" id="CHEBI:15740"/>
        <dbReference type="ChEBI" id="CHEBI:57688"/>
        <dbReference type="ChEBI" id="CHEBI:57925"/>
        <dbReference type="EC" id="3.1.2.12"/>
    </reaction>
</comment>
<comment type="caution">
    <text evidence="9">The sequence shown here is derived from an EMBL/GenBank/DDBJ whole genome shotgun (WGS) entry which is preliminary data.</text>
</comment>
<feature type="active site" description="Charge relay system" evidence="7">
    <location>
        <position position="154"/>
    </location>
</feature>
<gene>
    <name evidence="9" type="ORF">BpHYR1_010188</name>
</gene>
<dbReference type="InterPro" id="IPR000801">
    <property type="entry name" value="Esterase-like"/>
</dbReference>
<organism evidence="9 10">
    <name type="scientific">Brachionus plicatilis</name>
    <name type="common">Marine rotifer</name>
    <name type="synonym">Brachionus muelleri</name>
    <dbReference type="NCBI Taxonomy" id="10195"/>
    <lineage>
        <taxon>Eukaryota</taxon>
        <taxon>Metazoa</taxon>
        <taxon>Spiralia</taxon>
        <taxon>Gnathifera</taxon>
        <taxon>Rotifera</taxon>
        <taxon>Eurotatoria</taxon>
        <taxon>Monogononta</taxon>
        <taxon>Pseudotrocha</taxon>
        <taxon>Ploima</taxon>
        <taxon>Brachionidae</taxon>
        <taxon>Brachionus</taxon>
    </lineage>
</organism>
<evidence type="ECO:0000256" key="8">
    <source>
        <dbReference type="RuleBase" id="RU363068"/>
    </source>
</evidence>
<accession>A0A3M7PK88</accession>
<evidence type="ECO:0000313" key="9">
    <source>
        <dbReference type="EMBL" id="RMZ99541.1"/>
    </source>
</evidence>
<evidence type="ECO:0000256" key="4">
    <source>
        <dbReference type="ARBA" id="ARBA00016774"/>
    </source>
</evidence>
<dbReference type="GO" id="GO:0052689">
    <property type="term" value="F:carboxylic ester hydrolase activity"/>
    <property type="evidence" value="ECO:0007669"/>
    <property type="project" value="UniProtKB-KW"/>
</dbReference>
<evidence type="ECO:0000256" key="6">
    <source>
        <dbReference type="ARBA" id="ARBA00022801"/>
    </source>
</evidence>
<dbReference type="Proteomes" id="UP000276133">
    <property type="component" value="Unassembled WGS sequence"/>
</dbReference>
<dbReference type="InterPro" id="IPR014186">
    <property type="entry name" value="S-formylglutathione_hydrol"/>
</dbReference>
<dbReference type="PANTHER" id="PTHR10061">
    <property type="entry name" value="S-FORMYLGLUTATHIONE HYDROLASE"/>
    <property type="match status" value="1"/>
</dbReference>
<keyword evidence="10" id="KW-1185">Reference proteome</keyword>
<comment type="similarity">
    <text evidence="2 8">Belongs to the esterase D family.</text>
</comment>
<dbReference type="AlphaFoldDB" id="A0A3M7PK88"/>
<dbReference type="InterPro" id="IPR029058">
    <property type="entry name" value="AB_hydrolase_fold"/>
</dbReference>
<dbReference type="GO" id="GO:0046294">
    <property type="term" value="P:formaldehyde catabolic process"/>
    <property type="evidence" value="ECO:0007669"/>
    <property type="project" value="InterPro"/>
</dbReference>
<dbReference type="Gene3D" id="3.40.50.1820">
    <property type="entry name" value="alpha/beta hydrolase"/>
    <property type="match status" value="1"/>
</dbReference>
<dbReference type="EMBL" id="REGN01010177">
    <property type="protein sequence ID" value="RMZ99541.1"/>
    <property type="molecule type" value="Genomic_DNA"/>
</dbReference>
<evidence type="ECO:0000256" key="5">
    <source>
        <dbReference type="ARBA" id="ARBA00022487"/>
    </source>
</evidence>
<dbReference type="OrthoDB" id="420518at2759"/>
<evidence type="ECO:0000256" key="2">
    <source>
        <dbReference type="ARBA" id="ARBA00005622"/>
    </source>
</evidence>
<comment type="function">
    <text evidence="1 8">Serine hydrolase involved in the detoxification of formaldehyde.</text>
</comment>
<reference evidence="9 10" key="1">
    <citation type="journal article" date="2018" name="Sci. Rep.">
        <title>Genomic signatures of local adaptation to the degree of environmental predictability in rotifers.</title>
        <authorList>
            <person name="Franch-Gras L."/>
            <person name="Hahn C."/>
            <person name="Garcia-Roger E.M."/>
            <person name="Carmona M.J."/>
            <person name="Serra M."/>
            <person name="Gomez A."/>
        </authorList>
    </citation>
    <scope>NUCLEOTIDE SEQUENCE [LARGE SCALE GENOMIC DNA]</scope>
    <source>
        <strain evidence="9">HYR1</strain>
    </source>
</reference>
<evidence type="ECO:0000313" key="10">
    <source>
        <dbReference type="Proteomes" id="UP000276133"/>
    </source>
</evidence>
<feature type="active site" description="Charge relay system" evidence="7">
    <location>
        <position position="266"/>
    </location>
</feature>